<name>A0A512B9M8_9BACT</name>
<organism evidence="1 2">
    <name type="scientific">Segetibacter aerophilus</name>
    <dbReference type="NCBI Taxonomy" id="670293"/>
    <lineage>
        <taxon>Bacteria</taxon>
        <taxon>Pseudomonadati</taxon>
        <taxon>Bacteroidota</taxon>
        <taxon>Chitinophagia</taxon>
        <taxon>Chitinophagales</taxon>
        <taxon>Chitinophagaceae</taxon>
        <taxon>Segetibacter</taxon>
    </lineage>
</organism>
<evidence type="ECO:0000313" key="1">
    <source>
        <dbReference type="EMBL" id="GEO08661.1"/>
    </source>
</evidence>
<gene>
    <name evidence="1" type="ORF">SAE01_11570</name>
</gene>
<comment type="caution">
    <text evidence="1">The sequence shown here is derived from an EMBL/GenBank/DDBJ whole genome shotgun (WGS) entry which is preliminary data.</text>
</comment>
<evidence type="ECO:0000313" key="2">
    <source>
        <dbReference type="Proteomes" id="UP000321513"/>
    </source>
</evidence>
<keyword evidence="2" id="KW-1185">Reference proteome</keyword>
<reference evidence="1 2" key="1">
    <citation type="submission" date="2019-07" db="EMBL/GenBank/DDBJ databases">
        <title>Whole genome shotgun sequence of Segetibacter aerophilus NBRC 106135.</title>
        <authorList>
            <person name="Hosoyama A."/>
            <person name="Uohara A."/>
            <person name="Ohji S."/>
            <person name="Ichikawa N."/>
        </authorList>
    </citation>
    <scope>NUCLEOTIDE SEQUENCE [LARGE SCALE GENOMIC DNA]</scope>
    <source>
        <strain evidence="1 2">NBRC 106135</strain>
    </source>
</reference>
<dbReference type="Proteomes" id="UP000321513">
    <property type="component" value="Unassembled WGS sequence"/>
</dbReference>
<sequence length="49" mass="5997">MTAEECYLLNRPENSNKKFLLSEKHSEKGQNLQDEDFERIRIRPRKYLK</sequence>
<dbReference type="AlphaFoldDB" id="A0A512B9M8"/>
<protein>
    <submittedName>
        <fullName evidence="1">Uncharacterized protein</fullName>
    </submittedName>
</protein>
<accession>A0A512B9M8</accession>
<dbReference type="EMBL" id="BJYT01000003">
    <property type="protein sequence ID" value="GEO08661.1"/>
    <property type="molecule type" value="Genomic_DNA"/>
</dbReference>
<proteinExistence type="predicted"/>